<dbReference type="GO" id="GO:0005829">
    <property type="term" value="C:cytosol"/>
    <property type="evidence" value="ECO:0007669"/>
    <property type="project" value="TreeGrafter"/>
</dbReference>
<dbReference type="InterPro" id="IPR005913">
    <property type="entry name" value="dTDP_dehydrorham_reduct"/>
</dbReference>
<dbReference type="EMBL" id="UFQB01000001">
    <property type="protein sequence ID" value="SSW62078.1"/>
    <property type="molecule type" value="Genomic_DNA"/>
</dbReference>
<comment type="catalytic activity">
    <reaction evidence="5 6">
        <text>dTDP-beta-L-rhamnose + NADP(+) = dTDP-4-dehydro-beta-L-rhamnose + NADPH + H(+)</text>
        <dbReference type="Rhea" id="RHEA:21796"/>
        <dbReference type="ChEBI" id="CHEBI:15378"/>
        <dbReference type="ChEBI" id="CHEBI:57510"/>
        <dbReference type="ChEBI" id="CHEBI:57783"/>
        <dbReference type="ChEBI" id="CHEBI:58349"/>
        <dbReference type="ChEBI" id="CHEBI:62830"/>
        <dbReference type="EC" id="1.1.1.133"/>
    </reaction>
</comment>
<evidence type="ECO:0000256" key="3">
    <source>
        <dbReference type="ARBA" id="ARBA00012929"/>
    </source>
</evidence>
<dbReference type="PANTHER" id="PTHR10491">
    <property type="entry name" value="DTDP-4-DEHYDRORHAMNOSE REDUCTASE"/>
    <property type="match status" value="1"/>
</dbReference>
<evidence type="ECO:0000256" key="2">
    <source>
        <dbReference type="ARBA" id="ARBA00010944"/>
    </source>
</evidence>
<dbReference type="UniPathway" id="UPA00124"/>
<dbReference type="Gene3D" id="3.90.25.10">
    <property type="entry name" value="UDP-galactose 4-epimerase, domain 1"/>
    <property type="match status" value="1"/>
</dbReference>
<keyword evidence="9" id="KW-1185">Reference proteome</keyword>
<keyword evidence="6 8" id="KW-0560">Oxidoreductase</keyword>
<dbReference type="OrthoDB" id="9803892at2"/>
<dbReference type="SUPFAM" id="SSF51735">
    <property type="entry name" value="NAD(P)-binding Rossmann-fold domains"/>
    <property type="match status" value="1"/>
</dbReference>
<name>A0A446C2N3_9BURK</name>
<evidence type="ECO:0000256" key="4">
    <source>
        <dbReference type="ARBA" id="ARBA00017099"/>
    </source>
</evidence>
<feature type="domain" description="RmlD-like substrate binding" evidence="7">
    <location>
        <begin position="1"/>
        <end position="291"/>
    </location>
</feature>
<evidence type="ECO:0000256" key="5">
    <source>
        <dbReference type="ARBA" id="ARBA00048200"/>
    </source>
</evidence>
<comment type="function">
    <text evidence="6">Catalyzes the reduction of dTDP-6-deoxy-L-lyxo-4-hexulose to yield dTDP-L-rhamnose.</text>
</comment>
<dbReference type="NCBIfam" id="TIGR01214">
    <property type="entry name" value="rmlD"/>
    <property type="match status" value="1"/>
</dbReference>
<dbReference type="AlphaFoldDB" id="A0A446C2N3"/>
<accession>A0A446C2N3</accession>
<gene>
    <name evidence="8" type="primary">rfbD_1</name>
    <name evidence="8" type="ORF">AGI3411_00266</name>
</gene>
<evidence type="ECO:0000313" key="9">
    <source>
        <dbReference type="Proteomes" id="UP000289184"/>
    </source>
</evidence>
<evidence type="ECO:0000256" key="1">
    <source>
        <dbReference type="ARBA" id="ARBA00004781"/>
    </source>
</evidence>
<dbReference type="NCBIfam" id="NF007440">
    <property type="entry name" value="PRK09987.1"/>
    <property type="match status" value="1"/>
</dbReference>
<dbReference type="Gene3D" id="3.40.50.720">
    <property type="entry name" value="NAD(P)-binding Rossmann-like Domain"/>
    <property type="match status" value="1"/>
</dbReference>
<comment type="pathway">
    <text evidence="1 6">Carbohydrate biosynthesis; dTDP-L-rhamnose biosynthesis.</text>
</comment>
<dbReference type="GO" id="GO:0019305">
    <property type="term" value="P:dTDP-rhamnose biosynthetic process"/>
    <property type="evidence" value="ECO:0007669"/>
    <property type="project" value="UniProtKB-UniPathway"/>
</dbReference>
<dbReference type="InterPro" id="IPR029903">
    <property type="entry name" value="RmlD-like-bd"/>
</dbReference>
<protein>
    <recommendedName>
        <fullName evidence="4 6">dTDP-4-dehydrorhamnose reductase</fullName>
        <ecNumber evidence="3 6">1.1.1.133</ecNumber>
    </recommendedName>
</protein>
<keyword evidence="6" id="KW-0521">NADP</keyword>
<comment type="cofactor">
    <cofactor evidence="6">
        <name>Mg(2+)</name>
        <dbReference type="ChEBI" id="CHEBI:18420"/>
    </cofactor>
    <text evidence="6">Binds 1 Mg(2+) ion per monomer.</text>
</comment>
<dbReference type="RefSeq" id="WP_129525643.1">
    <property type="nucleotide sequence ID" value="NZ_UFQB01000001.1"/>
</dbReference>
<evidence type="ECO:0000313" key="8">
    <source>
        <dbReference type="EMBL" id="SSW62078.1"/>
    </source>
</evidence>
<dbReference type="GO" id="GO:0008831">
    <property type="term" value="F:dTDP-4-dehydrorhamnose reductase activity"/>
    <property type="evidence" value="ECO:0007669"/>
    <property type="project" value="UniProtKB-EC"/>
</dbReference>
<dbReference type="PANTHER" id="PTHR10491:SF4">
    <property type="entry name" value="METHIONINE ADENOSYLTRANSFERASE 2 SUBUNIT BETA"/>
    <property type="match status" value="1"/>
</dbReference>
<dbReference type="Proteomes" id="UP000289184">
    <property type="component" value="Unassembled WGS sequence"/>
</dbReference>
<dbReference type="FunFam" id="3.40.50.720:FF:000159">
    <property type="entry name" value="dTDP-4-dehydrorhamnose reductase"/>
    <property type="match status" value="1"/>
</dbReference>
<sequence>MKILLLGKNGQVGRELCRALAPLGELVAPGRDTADLRDQEGLRATLSACRPDAIVNAAAYTAVDLAESEQSEASEVNALAVSTLARHARATDALLVHYSTDYVFDGTARQPYAESDAPNPCNVYGATKLAGEQAIRDAGCGALVFRTSWVYSSHGRNFLKTILRLGQARESLDVVSDQHGAPTSAGLIADTTALAIQRRFEGRLPTGTYHLAAAGSTSWHGFAQYIVAGAAARGMALALAPERIRAILASSYPAAARRPGNSRLDTALLSRALDLQFPAWTAHVDQVLDRLIELGDSAWRAKA</sequence>
<organism evidence="8 9">
    <name type="scientific">Achromobacter agilis</name>
    <dbReference type="NCBI Taxonomy" id="1353888"/>
    <lineage>
        <taxon>Bacteria</taxon>
        <taxon>Pseudomonadati</taxon>
        <taxon>Pseudomonadota</taxon>
        <taxon>Betaproteobacteria</taxon>
        <taxon>Burkholderiales</taxon>
        <taxon>Alcaligenaceae</taxon>
        <taxon>Achromobacter</taxon>
    </lineage>
</organism>
<comment type="similarity">
    <text evidence="2 6">Belongs to the dTDP-4-dehydrorhamnose reductase family.</text>
</comment>
<evidence type="ECO:0000256" key="6">
    <source>
        <dbReference type="RuleBase" id="RU364082"/>
    </source>
</evidence>
<dbReference type="InterPro" id="IPR036291">
    <property type="entry name" value="NAD(P)-bd_dom_sf"/>
</dbReference>
<dbReference type="Pfam" id="PF04321">
    <property type="entry name" value="RmlD_sub_bind"/>
    <property type="match status" value="1"/>
</dbReference>
<reference evidence="8 9" key="1">
    <citation type="submission" date="2018-07" db="EMBL/GenBank/DDBJ databases">
        <authorList>
            <person name="Peeters C."/>
        </authorList>
    </citation>
    <scope>NUCLEOTIDE SEQUENCE [LARGE SCALE GENOMIC DNA]</scope>
    <source>
        <strain evidence="8 9">LMG 3411</strain>
    </source>
</reference>
<proteinExistence type="inferred from homology"/>
<dbReference type="EC" id="1.1.1.133" evidence="3 6"/>
<dbReference type="CDD" id="cd05254">
    <property type="entry name" value="dTDP_HR_like_SDR_e"/>
    <property type="match status" value="1"/>
</dbReference>
<evidence type="ECO:0000259" key="7">
    <source>
        <dbReference type="Pfam" id="PF04321"/>
    </source>
</evidence>